<accession>A0A8C6TAP1</accession>
<evidence type="ECO:0000313" key="5">
    <source>
        <dbReference type="Ensembl" id="ENSNMLP00000018007.1"/>
    </source>
</evidence>
<dbReference type="PROSITE" id="PS50871">
    <property type="entry name" value="C1Q"/>
    <property type="match status" value="1"/>
</dbReference>
<dbReference type="SUPFAM" id="SSF49842">
    <property type="entry name" value="TNF-like"/>
    <property type="match status" value="1"/>
</dbReference>
<dbReference type="PANTHER" id="PTHR22923">
    <property type="entry name" value="CEREBELLIN-RELATED"/>
    <property type="match status" value="1"/>
</dbReference>
<dbReference type="AlphaFoldDB" id="A0A8C6TAP1"/>
<dbReference type="InterPro" id="IPR050822">
    <property type="entry name" value="Cerebellin_Synaptic_Org"/>
</dbReference>
<dbReference type="Gene3D" id="2.60.120.40">
    <property type="match status" value="1"/>
</dbReference>
<dbReference type="SMART" id="SM00110">
    <property type="entry name" value="C1Q"/>
    <property type="match status" value="1"/>
</dbReference>
<dbReference type="Pfam" id="PF00386">
    <property type="entry name" value="C1q"/>
    <property type="match status" value="1"/>
</dbReference>
<dbReference type="PANTHER" id="PTHR22923:SF102">
    <property type="entry name" value="CEREBELLIN 13-RELATED"/>
    <property type="match status" value="1"/>
</dbReference>
<protein>
    <recommendedName>
        <fullName evidence="4">C1q domain-containing protein</fullName>
    </recommendedName>
</protein>
<keyword evidence="6" id="KW-1185">Reference proteome</keyword>
<keyword evidence="3" id="KW-0732">Signal</keyword>
<dbReference type="PRINTS" id="PR00007">
    <property type="entry name" value="COMPLEMNTC1Q"/>
</dbReference>
<reference evidence="5" key="2">
    <citation type="submission" date="2025-09" db="UniProtKB">
        <authorList>
            <consortium name="Ensembl"/>
        </authorList>
    </citation>
    <scope>IDENTIFICATION</scope>
</reference>
<organism evidence="5 6">
    <name type="scientific">Neogobius melanostomus</name>
    <name type="common">round goby</name>
    <dbReference type="NCBI Taxonomy" id="47308"/>
    <lineage>
        <taxon>Eukaryota</taxon>
        <taxon>Metazoa</taxon>
        <taxon>Chordata</taxon>
        <taxon>Craniata</taxon>
        <taxon>Vertebrata</taxon>
        <taxon>Euteleostomi</taxon>
        <taxon>Actinopterygii</taxon>
        <taxon>Neopterygii</taxon>
        <taxon>Teleostei</taxon>
        <taxon>Neoteleostei</taxon>
        <taxon>Acanthomorphata</taxon>
        <taxon>Gobiaria</taxon>
        <taxon>Gobiiformes</taxon>
        <taxon>Gobioidei</taxon>
        <taxon>Gobiidae</taxon>
        <taxon>Benthophilinae</taxon>
        <taxon>Neogobiini</taxon>
        <taxon>Neogobius</taxon>
    </lineage>
</organism>
<dbReference type="GO" id="GO:0005576">
    <property type="term" value="C:extracellular region"/>
    <property type="evidence" value="ECO:0007669"/>
    <property type="project" value="UniProtKB-SubCell"/>
</dbReference>
<evidence type="ECO:0000256" key="1">
    <source>
        <dbReference type="ARBA" id="ARBA00004613"/>
    </source>
</evidence>
<name>A0A8C6TAP1_9GOBI</name>
<dbReference type="InterPro" id="IPR008983">
    <property type="entry name" value="Tumour_necrosis_fac-like_dom"/>
</dbReference>
<proteinExistence type="predicted"/>
<evidence type="ECO:0000313" key="6">
    <source>
        <dbReference type="Proteomes" id="UP000694523"/>
    </source>
</evidence>
<sequence>MDKAIDPLTADIISDISWRQEVIKINEIKLKLAIISVKLQLKNVVLLTEMFFLRRHQCSEVDGVVKRIIPVGQVAFSASLLESGSGYTGPINAHTTLVFRYVVSNIGSAYSPHTGLFTAPVRGAYHFEFYILDHGGAHASGVILVKNGEHIFMAGEHQTNGHSTAANGATLLLQAGDVVFLRLCENHRIYDNGNHHSTFSGHLLFPM</sequence>
<feature type="domain" description="C1q" evidence="4">
    <location>
        <begin position="69"/>
        <end position="207"/>
    </location>
</feature>
<evidence type="ECO:0000259" key="4">
    <source>
        <dbReference type="PROSITE" id="PS50871"/>
    </source>
</evidence>
<evidence type="ECO:0000256" key="2">
    <source>
        <dbReference type="ARBA" id="ARBA00022525"/>
    </source>
</evidence>
<comment type="subcellular location">
    <subcellularLocation>
        <location evidence="1">Secreted</location>
    </subcellularLocation>
</comment>
<evidence type="ECO:0000256" key="3">
    <source>
        <dbReference type="ARBA" id="ARBA00022729"/>
    </source>
</evidence>
<reference evidence="5" key="1">
    <citation type="submission" date="2025-08" db="UniProtKB">
        <authorList>
            <consortium name="Ensembl"/>
        </authorList>
    </citation>
    <scope>IDENTIFICATION</scope>
</reference>
<dbReference type="Proteomes" id="UP000694523">
    <property type="component" value="Unplaced"/>
</dbReference>
<dbReference type="Ensembl" id="ENSNMLT00000020238.1">
    <property type="protein sequence ID" value="ENSNMLP00000018007.1"/>
    <property type="gene ID" value="ENSNMLG00000011860.1"/>
</dbReference>
<dbReference type="InterPro" id="IPR001073">
    <property type="entry name" value="C1q_dom"/>
</dbReference>
<keyword evidence="2" id="KW-0964">Secreted</keyword>